<proteinExistence type="predicted"/>
<dbReference type="Proteomes" id="UP001295684">
    <property type="component" value="Unassembled WGS sequence"/>
</dbReference>
<feature type="region of interest" description="Disordered" evidence="2">
    <location>
        <begin position="1"/>
        <end position="135"/>
    </location>
</feature>
<evidence type="ECO:0000313" key="3">
    <source>
        <dbReference type="EMBL" id="CAI2379557.1"/>
    </source>
</evidence>
<feature type="coiled-coil region" evidence="1">
    <location>
        <begin position="474"/>
        <end position="618"/>
    </location>
</feature>
<keyword evidence="1" id="KW-0175">Coiled coil</keyword>
<evidence type="ECO:0000313" key="4">
    <source>
        <dbReference type="Proteomes" id="UP001295684"/>
    </source>
</evidence>
<feature type="region of interest" description="Disordered" evidence="2">
    <location>
        <begin position="199"/>
        <end position="258"/>
    </location>
</feature>
<dbReference type="EMBL" id="CAMPGE010021408">
    <property type="protein sequence ID" value="CAI2379557.1"/>
    <property type="molecule type" value="Genomic_DNA"/>
</dbReference>
<comment type="caution">
    <text evidence="3">The sequence shown here is derived from an EMBL/GenBank/DDBJ whole genome shotgun (WGS) entry which is preliminary data.</text>
</comment>
<dbReference type="AlphaFoldDB" id="A0AAD1XV56"/>
<feature type="compositionally biased region" description="Basic and acidic residues" evidence="2">
    <location>
        <begin position="199"/>
        <end position="215"/>
    </location>
</feature>
<feature type="compositionally biased region" description="Polar residues" evidence="2">
    <location>
        <begin position="100"/>
        <end position="116"/>
    </location>
</feature>
<organism evidence="3 4">
    <name type="scientific">Euplotes crassus</name>
    <dbReference type="NCBI Taxonomy" id="5936"/>
    <lineage>
        <taxon>Eukaryota</taxon>
        <taxon>Sar</taxon>
        <taxon>Alveolata</taxon>
        <taxon>Ciliophora</taxon>
        <taxon>Intramacronucleata</taxon>
        <taxon>Spirotrichea</taxon>
        <taxon>Hypotrichia</taxon>
        <taxon>Euplotida</taxon>
        <taxon>Euplotidae</taxon>
        <taxon>Moneuplotes</taxon>
    </lineage>
</organism>
<keyword evidence="4" id="KW-1185">Reference proteome</keyword>
<feature type="compositionally biased region" description="Basic and acidic residues" evidence="2">
    <location>
        <begin position="78"/>
        <end position="96"/>
    </location>
</feature>
<gene>
    <name evidence="3" type="ORF">ECRASSUSDP1_LOCUS20967</name>
</gene>
<reference evidence="3" key="1">
    <citation type="submission" date="2023-07" db="EMBL/GenBank/DDBJ databases">
        <authorList>
            <consortium name="AG Swart"/>
            <person name="Singh M."/>
            <person name="Singh A."/>
            <person name="Seah K."/>
            <person name="Emmerich C."/>
        </authorList>
    </citation>
    <scope>NUCLEOTIDE SEQUENCE</scope>
    <source>
        <strain evidence="3">DP1</strain>
    </source>
</reference>
<name>A0AAD1XV56_EUPCR</name>
<evidence type="ECO:0000256" key="2">
    <source>
        <dbReference type="SAM" id="MobiDB-lite"/>
    </source>
</evidence>
<protein>
    <submittedName>
        <fullName evidence="3">Uncharacterized protein</fullName>
    </submittedName>
</protein>
<feature type="coiled-coil region" evidence="1">
    <location>
        <begin position="285"/>
        <end position="319"/>
    </location>
</feature>
<accession>A0AAD1XV56</accession>
<sequence>MKKLRQRKDQSKGTLVHNRASKVSSKSKLIKLKLNLDKTNNTIYTKESSERGGKTKSARHPNSPERSKNLAKIKKFRPILEKKPQRDTLGEKDSKISRIVASSKSQIDTSEVSSAKRQGCGKGQKNRQPKQVNGFYKKPSLLSNFSTSIVKPNEETKQHFNSFVQTHDVAYGFKVECADNHSGRDRSYCKKLESVRPSRNLKKLDKVPQKNERSSVPKSSQSNSYYEQALHEKYNSHAGPSKCKKRRKKNGSSSIDLSSFMSGERSIITFPGRQTIESKKPIMSVKEYNNTIDRLTKENEDFKDQIADLRKVLTQHKNTIEESAVNNKDLQDTLIESNNCLRSMITTQFVFIDFFKQVEKIPQIASCNNRVNFCEVSNELEKILVNEGEKISSLDLEVEKFETILEKTTQFLETQEGAKLKVFVKKFSDDHGQNPLKVYNQEYDLNQELGFESERKSTKLNEPDSCRCNTMSNNSKLEEENDWFRKQIKQLNNSLKKAKQNKHSMYFRNDRKMMELNRVTKERNKLQEKVCIVENELHAQKMINIDKTEELRLQKERYDQLENDFEQLRINFDERISNSVRTTEKPLKSKIKSLEYEIKILKEKLNFTKQQYDVAKKNDQVMQVMDDLSRMILSKNNDPNFLTREKKALIKSLFGDYATNFYKQEITILKSEILSLRKTRDEDIKNSLRYLEALMNFDEYKDNKNLLMQKDELLSQIQSNRNSSGNQLNKKSYGVPEFSIFSSEDDEGSHAQNSPRTLFKPELEFSEFNLIHDEKLLDVDFESK</sequence>
<evidence type="ECO:0000256" key="1">
    <source>
        <dbReference type="SAM" id="Coils"/>
    </source>
</evidence>
<feature type="compositionally biased region" description="Polar residues" evidence="2">
    <location>
        <begin position="216"/>
        <end position="226"/>
    </location>
</feature>